<dbReference type="AlphaFoldDB" id="A0A367YUD8"/>
<dbReference type="EMBL" id="QOUI01000006">
    <property type="protein sequence ID" value="RCK69474.1"/>
    <property type="molecule type" value="Genomic_DNA"/>
</dbReference>
<evidence type="ECO:0000313" key="1">
    <source>
        <dbReference type="EMBL" id="RCK69474.1"/>
    </source>
</evidence>
<organism evidence="1 2">
    <name type="scientific">Desertihabitans brevis</name>
    <dbReference type="NCBI Taxonomy" id="2268447"/>
    <lineage>
        <taxon>Bacteria</taxon>
        <taxon>Bacillati</taxon>
        <taxon>Actinomycetota</taxon>
        <taxon>Actinomycetes</taxon>
        <taxon>Propionibacteriales</taxon>
        <taxon>Propionibacteriaceae</taxon>
        <taxon>Desertihabitans</taxon>
    </lineage>
</organism>
<evidence type="ECO:0000313" key="2">
    <source>
        <dbReference type="Proteomes" id="UP000252770"/>
    </source>
</evidence>
<protein>
    <submittedName>
        <fullName evidence="1">Uncharacterized protein</fullName>
    </submittedName>
</protein>
<reference evidence="1 2" key="1">
    <citation type="submission" date="2018-07" db="EMBL/GenBank/DDBJ databases">
        <title>Desertimonas flava gen. nov. sp. nov.</title>
        <authorList>
            <person name="Liu S."/>
        </authorList>
    </citation>
    <scope>NUCLEOTIDE SEQUENCE [LARGE SCALE GENOMIC DNA]</scope>
    <source>
        <strain evidence="1 2">16Sb5-5</strain>
    </source>
</reference>
<name>A0A367YUD8_9ACTN</name>
<keyword evidence="2" id="KW-1185">Reference proteome</keyword>
<sequence length="218" mass="23516">MAPLRSGPVSGPPVTGEWTRSELRLQLDHTTGGRWTGLRSGDHPWLTEDAPGLERLVVGDRDVSPPERAWRPAAALDRLGQPSGPPGWRVETDDAALSRTVHGLSGAVRIGYRVAAAAPWRHRVELPLRTAEGAAELHGDPAGLVEVSGWAHCWVVDGREALGLHWTTEQREDIALLGLATTSADGVHRVALGVGSTEVAVPARRDFGWRLVLTAWRS</sequence>
<gene>
    <name evidence="1" type="ORF">DT076_11405</name>
</gene>
<comment type="caution">
    <text evidence="1">The sequence shown here is derived from an EMBL/GenBank/DDBJ whole genome shotgun (WGS) entry which is preliminary data.</text>
</comment>
<dbReference type="Proteomes" id="UP000252770">
    <property type="component" value="Unassembled WGS sequence"/>
</dbReference>
<dbReference type="RefSeq" id="WP_114126792.1">
    <property type="nucleotide sequence ID" value="NZ_QOUI01000006.1"/>
</dbReference>
<accession>A0A367YUD8</accession>
<proteinExistence type="predicted"/>